<organism evidence="2 3">
    <name type="scientific">Phytophthora megakarya</name>
    <dbReference type="NCBI Taxonomy" id="4795"/>
    <lineage>
        <taxon>Eukaryota</taxon>
        <taxon>Sar</taxon>
        <taxon>Stramenopiles</taxon>
        <taxon>Oomycota</taxon>
        <taxon>Peronosporomycetes</taxon>
        <taxon>Peronosporales</taxon>
        <taxon>Peronosporaceae</taxon>
        <taxon>Phytophthora</taxon>
    </lineage>
</organism>
<dbReference type="Proteomes" id="UP000198211">
    <property type="component" value="Unassembled WGS sequence"/>
</dbReference>
<keyword evidence="3" id="KW-1185">Reference proteome</keyword>
<feature type="region of interest" description="Disordered" evidence="1">
    <location>
        <begin position="1"/>
        <end position="44"/>
    </location>
</feature>
<gene>
    <name evidence="2" type="ORF">PHMEG_00016189</name>
</gene>
<sequence>MNFSNGNSARKLQSPKSKIKPIQRKNLSNNSYPPARKPDNGGHVGGVAVKTAKNCGFCDRGPHQVEDCWFKHPEKRPKPNNLNKQIFAMLETMVVGDNKLTMANCPVNNVTDPSSNYEYCCLLHTTSTIQCAQEDLILTNSNFINSGATIDAISPGFCRRVGLEKRMIDHGVEMPIILVNQQEMSVPKGTSKPRVESGNKDVNKPKTPKKKRINPRIANIPSSKAMKTGGQRFVWLGALSTIVVGIYTTDSSRQ</sequence>
<feature type="compositionally biased region" description="Basic and acidic residues" evidence="1">
    <location>
        <begin position="193"/>
        <end position="204"/>
    </location>
</feature>
<evidence type="ECO:0000313" key="2">
    <source>
        <dbReference type="EMBL" id="OWZ10877.1"/>
    </source>
</evidence>
<reference evidence="3" key="1">
    <citation type="submission" date="2017-03" db="EMBL/GenBank/DDBJ databases">
        <title>Phytopthora megakarya and P. palmivora, two closely related causual agents of cacao black pod achieved similar genome size and gene model numbers by different mechanisms.</title>
        <authorList>
            <person name="Ali S."/>
            <person name="Shao J."/>
            <person name="Larry D.J."/>
            <person name="Kronmiller B."/>
            <person name="Shen D."/>
            <person name="Strem M.D."/>
            <person name="Melnick R.L."/>
            <person name="Guiltinan M.J."/>
            <person name="Tyler B.M."/>
            <person name="Meinhardt L.W."/>
            <person name="Bailey B.A."/>
        </authorList>
    </citation>
    <scope>NUCLEOTIDE SEQUENCE [LARGE SCALE GENOMIC DNA]</scope>
    <source>
        <strain evidence="3">zdho120</strain>
    </source>
</reference>
<proteinExistence type="predicted"/>
<evidence type="ECO:0000313" key="3">
    <source>
        <dbReference type="Proteomes" id="UP000198211"/>
    </source>
</evidence>
<protein>
    <submittedName>
        <fullName evidence="2">Uncharacterized protein</fullName>
    </submittedName>
</protein>
<name>A0A225W1I3_9STRA</name>
<dbReference type="AlphaFoldDB" id="A0A225W1I3"/>
<evidence type="ECO:0000256" key="1">
    <source>
        <dbReference type="SAM" id="MobiDB-lite"/>
    </source>
</evidence>
<dbReference type="EMBL" id="NBNE01002298">
    <property type="protein sequence ID" value="OWZ10877.1"/>
    <property type="molecule type" value="Genomic_DNA"/>
</dbReference>
<feature type="compositionally biased region" description="Polar residues" evidence="1">
    <location>
        <begin position="1"/>
        <end position="16"/>
    </location>
</feature>
<feature type="region of interest" description="Disordered" evidence="1">
    <location>
        <begin position="183"/>
        <end position="218"/>
    </location>
</feature>
<accession>A0A225W1I3</accession>
<comment type="caution">
    <text evidence="2">The sequence shown here is derived from an EMBL/GenBank/DDBJ whole genome shotgun (WGS) entry which is preliminary data.</text>
</comment>